<keyword evidence="16" id="KW-0496">Mitochondrion</keyword>
<keyword evidence="9" id="KW-0819">tRNA processing</keyword>
<keyword evidence="11" id="KW-0479">Metal-binding</keyword>
<evidence type="ECO:0000256" key="22">
    <source>
        <dbReference type="ARBA" id="ARBA00032616"/>
    </source>
</evidence>
<protein>
    <recommendedName>
        <fullName evidence="7">Zinc phosphodiesterase ELAC protein 2</fullName>
        <ecNumber evidence="6">3.1.26.11</ecNumber>
    </recommendedName>
    <alternativeName>
        <fullName evidence="22">ElaC homolog protein 2</fullName>
    </alternativeName>
    <alternativeName>
        <fullName evidence="20">Ribonuclease Z 2</fullName>
    </alternativeName>
    <alternativeName>
        <fullName evidence="21">tRNA 3 endonuclease 2</fullName>
    </alternativeName>
    <alternativeName>
        <fullName evidence="19">tRNase Z 2</fullName>
    </alternativeName>
</protein>
<evidence type="ECO:0000313" key="28">
    <source>
        <dbReference type="Proteomes" id="UP000694557"/>
    </source>
</evidence>
<keyword evidence="13" id="KW-0378">Hydrolase</keyword>
<keyword evidence="28" id="KW-1185">Reference proteome</keyword>
<comment type="cofactor">
    <cofactor evidence="2">
        <name>Zn(2+)</name>
        <dbReference type="ChEBI" id="CHEBI:29105"/>
    </cofactor>
</comment>
<evidence type="ECO:0000256" key="18">
    <source>
        <dbReference type="ARBA" id="ARBA00023271"/>
    </source>
</evidence>
<evidence type="ECO:0000256" key="8">
    <source>
        <dbReference type="ARBA" id="ARBA00022553"/>
    </source>
</evidence>
<evidence type="ECO:0000313" key="27">
    <source>
        <dbReference type="Ensembl" id="ENSOKIP00005008395.1"/>
    </source>
</evidence>
<dbReference type="PANTHER" id="PTHR12553">
    <property type="entry name" value="ZINC PHOSPHODIESTERASE ELAC PROTEIN 2"/>
    <property type="match status" value="1"/>
</dbReference>
<comment type="subunit">
    <text evidence="24">Homodimer. Interacts with PTCD1.</text>
</comment>
<dbReference type="InterPro" id="IPR047151">
    <property type="entry name" value="RNZ2-like"/>
</dbReference>
<dbReference type="SUPFAM" id="SSF56281">
    <property type="entry name" value="Metallo-hydrolase/oxidoreductase"/>
    <property type="match status" value="2"/>
</dbReference>
<comment type="function">
    <text evidence="23">Zinc phosphodiesterase, which displays mitochondrial tRNA 3'-processing endonuclease activity. Involved in tRNA maturation, by removing a 3'-trailer from precursor tRNA. Associates with mitochondrial DNA complexes at the nucleoids to initiate RNA processing and ribosome assembly.</text>
</comment>
<dbReference type="Proteomes" id="UP000694557">
    <property type="component" value="Unassembled WGS sequence"/>
</dbReference>
<evidence type="ECO:0000256" key="9">
    <source>
        <dbReference type="ARBA" id="ARBA00022694"/>
    </source>
</evidence>
<evidence type="ECO:0000256" key="17">
    <source>
        <dbReference type="ARBA" id="ARBA00023242"/>
    </source>
</evidence>
<comment type="similarity">
    <text evidence="5">Belongs to the RNase Z family.</text>
</comment>
<evidence type="ECO:0000256" key="3">
    <source>
        <dbReference type="ARBA" id="ARBA00004123"/>
    </source>
</evidence>
<evidence type="ECO:0000256" key="16">
    <source>
        <dbReference type="ARBA" id="ARBA00023128"/>
    </source>
</evidence>
<reference evidence="27" key="1">
    <citation type="submission" date="2025-08" db="UniProtKB">
        <authorList>
            <consortium name="Ensembl"/>
        </authorList>
    </citation>
    <scope>IDENTIFICATION</scope>
</reference>
<comment type="subcellular location">
    <subcellularLocation>
        <location evidence="4">Mitochondrion matrix</location>
        <location evidence="4">Mitochondrion nucleoid</location>
    </subcellularLocation>
    <subcellularLocation>
        <location evidence="3">Nucleus</location>
    </subcellularLocation>
</comment>
<keyword evidence="14" id="KW-0862">Zinc</keyword>
<keyword evidence="17" id="KW-0539">Nucleus</keyword>
<evidence type="ECO:0000256" key="13">
    <source>
        <dbReference type="ARBA" id="ARBA00022801"/>
    </source>
</evidence>
<evidence type="ECO:0000256" key="19">
    <source>
        <dbReference type="ARBA" id="ARBA00030689"/>
    </source>
</evidence>
<reference evidence="27" key="2">
    <citation type="submission" date="2025-09" db="UniProtKB">
        <authorList>
            <consortium name="Ensembl"/>
        </authorList>
    </citation>
    <scope>IDENTIFICATION</scope>
</reference>
<evidence type="ECO:0000256" key="1">
    <source>
        <dbReference type="ARBA" id="ARBA00000402"/>
    </source>
</evidence>
<feature type="compositionally biased region" description="Low complexity" evidence="25">
    <location>
        <begin position="190"/>
        <end position="202"/>
    </location>
</feature>
<proteinExistence type="inferred from homology"/>
<evidence type="ECO:0000256" key="7">
    <source>
        <dbReference type="ARBA" id="ARBA00013357"/>
    </source>
</evidence>
<keyword evidence="18" id="KW-1135">Mitochondrion nucleoid</keyword>
<evidence type="ECO:0000256" key="24">
    <source>
        <dbReference type="ARBA" id="ARBA00047136"/>
    </source>
</evidence>
<dbReference type="Ensembl" id="ENSOKIT00005008919.1">
    <property type="protein sequence ID" value="ENSOKIP00005008395.1"/>
    <property type="gene ID" value="ENSOKIG00005003288.1"/>
</dbReference>
<name>A0A8C7CLH5_ONCKI</name>
<evidence type="ECO:0000256" key="2">
    <source>
        <dbReference type="ARBA" id="ARBA00001947"/>
    </source>
</evidence>
<evidence type="ECO:0000259" key="26">
    <source>
        <dbReference type="Pfam" id="PF13691"/>
    </source>
</evidence>
<dbReference type="InterPro" id="IPR027794">
    <property type="entry name" value="tRNase_Z_dom"/>
</dbReference>
<gene>
    <name evidence="27" type="primary">ELAC2</name>
    <name evidence="27" type="synonym">LOC109879639</name>
</gene>
<sequence length="1611" mass="175747">MICFPRTMSTNTTDNQHRGSKKPRAPKETLRHVKSREQRKRGVDVHGPATVYAQVVGAGSRDNGASLYVFSEFNRYLFNCGEGTQRLMQEHKLKAARLDNIFLTRMSWENVGGLSGMILTLKDTGVPEVVLSGPPQLEKYVNAIRVFSGPLEEIKLAVRPYTEKQYTDDTMTVSQIPIFAQLREDGPKCSPNSGRSSPSSSPQRRELWRPEDSEDTSTDSRKERATSPGGKARATRDPSLVVAFICKLHPKKGNFLVAQAKHLGLPVGTAAIGPLIAALKDGKSVTYEGREIHPEEVCTPTDPGPAFIVVECPSEEFVQPICIDQQLSRYQRGGTEDPAALVVHMSPESVLKTDEYKQWMERFPSTTEHLILNEQVCTVHNVRSHKIQTQLNLIHPEIFPELQHYTTKETQAALHVPNVRAECLLKFQLRPKIEWQRDAIPSCDTEEFVKEAAEAPNFLQEVEECKRFRATDAAVLSGRADKYPEVVFLGTGSALPMKIRNVSGNLVNISATQSVLLDCGEGTFGQLCRHYGDSVDETLAKISTVFISHMHADHHTGLLSLLFQRERALATLGKAFSPIYLIAPVQMMTWLNQYHDHCEEILSHVNIVPSKVMCEGAEVSKFKTKAFIQALLKKSDLAKFQTCPVRHCKNAFACSITHQSGWQLVFSGDTMPCDALAHMGKNATLLIHEATLEDGLEDEAVEKRHSTTSQAIGIGMKMNAEFIMLNHFSQRYAKIPLFSEDFNDRVGISFDHMRIRFGDFRILPRLIPPLKALFAEEIGEMEERRGRRELKQMKGVIAESNEEQRDQMRPLIFVFLIKNADLVWLNSLSLSPPSLFLSPSLLLPCFSLSSFPLSLSLSSFPLSLSLSPPSLFLSPSLLLPSFSLPLSSFPVSLSPPSLSLSLLLPCFSLPLSSFPVSLSLSPPSLFLSPFLLLPCFSLPFSTFPVSLSLSPPSLFLSLSPPSLFLSHPSLFLSPTSLFLSPFLLLPSFSLPLLLPSFSLSLSSFPLSLSSFPLSLSSFPLSLSLSPPPLFLSPFLLLPSFALLLPCFSPALLLPCFSLPFSTFPLSLSSFPLSLSLSPPSLSLSSSPVSLSLSPPLFLSPPSLFLSPPSLFLSPALLLPCFSLPFSTFPVSLSLSPPSLFLSHPSLFLSPSPTSLFLSRSPPSLFLSPSLLLPCFSLPLSYFPVSLSPALLLHCFSLPLSSFPVSLSLSPPSLFLSPSLLLPCFSLPLSSFPVSLSSFRFSLPFSSFPLSLSSFPVSLSLSPTSLFLSPFLLLPSFSLSLSPTSLFLSLSPPSLFLSPPSLFLSPSLLLPCFSLPFSSFPLSLSPSLLLPSFSLLLSSFPVSLSSSPVSLSLSPTSLFLSPSLLLPCFSLPLSSFPVSLSLSPPSLFLSPSLLLPCFSLPLSSFPVSLSLSPPSLFLSPSLLLPCFSPSLLLPCFSLPLSFPVSLSLSPPLFLSPSLLLPCFSPPSVSLSLSPPSLFLSPPSLFLSLSHPSLFLSPPSLSLSLSPTSLFLSLSHPSLFLSLSPPSLFLSPPSLFLSPPSLFLSPLSLSSFPLSLSSFPLSLSLSPPSLFLSFSLPIPLPSLSTLFQNSKQKTPNLNDLARGPNTFLQILCF</sequence>
<dbReference type="Gene3D" id="3.60.15.10">
    <property type="entry name" value="Ribonuclease Z/Hydroxyacylglutathione hydrolase-like"/>
    <property type="match status" value="2"/>
</dbReference>
<dbReference type="GeneTree" id="ENSGT00730000111191"/>
<evidence type="ECO:0000256" key="12">
    <source>
        <dbReference type="ARBA" id="ARBA00022759"/>
    </source>
</evidence>
<dbReference type="Pfam" id="PF13691">
    <property type="entry name" value="Lactamase_B_4"/>
    <property type="match status" value="1"/>
</dbReference>
<dbReference type="PANTHER" id="PTHR12553:SF49">
    <property type="entry name" value="ZINC PHOSPHODIESTERASE ELAC PROTEIN 2"/>
    <property type="match status" value="1"/>
</dbReference>
<dbReference type="GO" id="GO:0046872">
    <property type="term" value="F:metal ion binding"/>
    <property type="evidence" value="ECO:0007669"/>
    <property type="project" value="UniProtKB-KW"/>
</dbReference>
<feature type="domain" description="tRNase Z endonuclease" evidence="26">
    <location>
        <begin position="54"/>
        <end position="113"/>
    </location>
</feature>
<organism evidence="27 28">
    <name type="scientific">Oncorhynchus kisutch</name>
    <name type="common">Coho salmon</name>
    <name type="synonym">Salmo kisutch</name>
    <dbReference type="NCBI Taxonomy" id="8019"/>
    <lineage>
        <taxon>Eukaryota</taxon>
        <taxon>Metazoa</taxon>
        <taxon>Chordata</taxon>
        <taxon>Craniata</taxon>
        <taxon>Vertebrata</taxon>
        <taxon>Euteleostomi</taxon>
        <taxon>Actinopterygii</taxon>
        <taxon>Neopterygii</taxon>
        <taxon>Teleostei</taxon>
        <taxon>Protacanthopterygii</taxon>
        <taxon>Salmoniformes</taxon>
        <taxon>Salmonidae</taxon>
        <taxon>Salmoninae</taxon>
        <taxon>Oncorhynchus</taxon>
    </lineage>
</organism>
<comment type="catalytic activity">
    <reaction evidence="1">
        <text>Endonucleolytic cleavage of RNA, removing extra 3' nucleotides from tRNA precursor, generating 3' termini of tRNAs. A 3'-hydroxy group is left at the tRNA terminus and a 5'-phosphoryl group is left at the trailer molecule.</text>
        <dbReference type="EC" id="3.1.26.11"/>
    </reaction>
</comment>
<evidence type="ECO:0000256" key="21">
    <source>
        <dbReference type="ARBA" id="ARBA00032104"/>
    </source>
</evidence>
<dbReference type="CDD" id="cd07718">
    <property type="entry name" value="RNaseZ_ELAC1_ELAC2-C-term-like_MBL-fold"/>
    <property type="match status" value="1"/>
</dbReference>
<dbReference type="GO" id="GO:0005634">
    <property type="term" value="C:nucleus"/>
    <property type="evidence" value="ECO:0007669"/>
    <property type="project" value="UniProtKB-SubCell"/>
</dbReference>
<evidence type="ECO:0000256" key="6">
    <source>
        <dbReference type="ARBA" id="ARBA00012477"/>
    </source>
</evidence>
<keyword evidence="10" id="KW-0540">Nuclease</keyword>
<dbReference type="GO" id="GO:0042645">
    <property type="term" value="C:mitochondrial nucleoid"/>
    <property type="evidence" value="ECO:0007669"/>
    <property type="project" value="UniProtKB-SubCell"/>
</dbReference>
<evidence type="ECO:0000256" key="10">
    <source>
        <dbReference type="ARBA" id="ARBA00022722"/>
    </source>
</evidence>
<dbReference type="Pfam" id="PF23023">
    <property type="entry name" value="Anti-Pycsar_Apyc1"/>
    <property type="match status" value="1"/>
</dbReference>
<dbReference type="InterPro" id="IPR036866">
    <property type="entry name" value="RibonucZ/Hydroxyglut_hydro"/>
</dbReference>
<dbReference type="FunFam" id="3.60.15.10:FF:000014">
    <property type="entry name" value="Zinc phosphodiesterase ELAC protein 2"/>
    <property type="match status" value="1"/>
</dbReference>
<keyword evidence="12" id="KW-0255">Endonuclease</keyword>
<dbReference type="GO" id="GO:0042781">
    <property type="term" value="F:3'-tRNA processing endoribonuclease activity"/>
    <property type="evidence" value="ECO:0007669"/>
    <property type="project" value="UniProtKB-EC"/>
</dbReference>
<dbReference type="GO" id="GO:1990180">
    <property type="term" value="P:mitochondrial tRNA 3'-end processing"/>
    <property type="evidence" value="ECO:0007669"/>
    <property type="project" value="TreeGrafter"/>
</dbReference>
<evidence type="ECO:0000256" key="15">
    <source>
        <dbReference type="ARBA" id="ARBA00022946"/>
    </source>
</evidence>
<evidence type="ECO:0000256" key="14">
    <source>
        <dbReference type="ARBA" id="ARBA00022833"/>
    </source>
</evidence>
<evidence type="ECO:0000256" key="5">
    <source>
        <dbReference type="ARBA" id="ARBA00007823"/>
    </source>
</evidence>
<dbReference type="EC" id="3.1.26.11" evidence="6"/>
<keyword evidence="8" id="KW-0597">Phosphoprotein</keyword>
<evidence type="ECO:0000256" key="25">
    <source>
        <dbReference type="SAM" id="MobiDB-lite"/>
    </source>
</evidence>
<evidence type="ECO:0000256" key="4">
    <source>
        <dbReference type="ARBA" id="ARBA00004436"/>
    </source>
</evidence>
<keyword evidence="15" id="KW-0809">Transit peptide</keyword>
<feature type="region of interest" description="Disordered" evidence="25">
    <location>
        <begin position="184"/>
        <end position="234"/>
    </location>
</feature>
<accession>A0A8C7CLH5</accession>
<feature type="region of interest" description="Disordered" evidence="25">
    <location>
        <begin position="1"/>
        <end position="43"/>
    </location>
</feature>
<evidence type="ECO:0000256" key="11">
    <source>
        <dbReference type="ARBA" id="ARBA00022723"/>
    </source>
</evidence>
<evidence type="ECO:0000256" key="20">
    <source>
        <dbReference type="ARBA" id="ARBA00030729"/>
    </source>
</evidence>
<evidence type="ECO:0000256" key="23">
    <source>
        <dbReference type="ARBA" id="ARBA00046098"/>
    </source>
</evidence>